<reference evidence="3" key="1">
    <citation type="journal article" date="2023" name="Commun. Biol.">
        <title>Genome analysis of Parmales, the sister group of diatoms, reveals the evolutionary specialization of diatoms from phago-mixotrophs to photoautotrophs.</title>
        <authorList>
            <person name="Ban H."/>
            <person name="Sato S."/>
            <person name="Yoshikawa S."/>
            <person name="Yamada K."/>
            <person name="Nakamura Y."/>
            <person name="Ichinomiya M."/>
            <person name="Sato N."/>
            <person name="Blanc-Mathieu R."/>
            <person name="Endo H."/>
            <person name="Kuwata A."/>
            <person name="Ogata H."/>
        </authorList>
    </citation>
    <scope>NUCLEOTIDE SEQUENCE [LARGE SCALE GENOMIC DNA]</scope>
</reference>
<evidence type="ECO:0000256" key="1">
    <source>
        <dbReference type="SAM" id="SignalP"/>
    </source>
</evidence>
<dbReference type="OrthoDB" id="120976at2759"/>
<keyword evidence="1" id="KW-0732">Signal</keyword>
<proteinExistence type="predicted"/>
<name>A0A9W7L8A0_9STRA</name>
<protein>
    <submittedName>
        <fullName evidence="2">Uncharacterized protein</fullName>
    </submittedName>
</protein>
<evidence type="ECO:0000313" key="3">
    <source>
        <dbReference type="Proteomes" id="UP001165065"/>
    </source>
</evidence>
<organism evidence="2 3">
    <name type="scientific">Triparma columacea</name>
    <dbReference type="NCBI Taxonomy" id="722753"/>
    <lineage>
        <taxon>Eukaryota</taxon>
        <taxon>Sar</taxon>
        <taxon>Stramenopiles</taxon>
        <taxon>Ochrophyta</taxon>
        <taxon>Bolidophyceae</taxon>
        <taxon>Parmales</taxon>
        <taxon>Triparmaceae</taxon>
        <taxon>Triparma</taxon>
    </lineage>
</organism>
<evidence type="ECO:0000313" key="2">
    <source>
        <dbReference type="EMBL" id="GMI39449.1"/>
    </source>
</evidence>
<sequence length="547" mass="57189">MLGLLVTVIALLLLPPTAIHRSFSSPLSDGGSAVSANTVEWDSDLGAQEIQTITSSVYLGPNEVQTVQTHAGDVDEVQTVTTGTTEIREIQSITVHPKAGLTSMDSTWSFALSLDTVDSLQYSAQIAGDAAGSSADAAYVAGGKSARLTVDKIIGFMSNVDAGVEVSDRIDNGSGSFSWLVTFPASMGNVPQMTYYMSDVPITISTVQDGNELGGSYRLEFRGETTGDIAHNAMPAEVKSQLESLSTVGTVEVTREDSVAYQETYKWHITFTSNVNNGNINQIVTHHAGLTGSNTLQTPTHSATPDTIHDGNTISGTFSLTYDDSGTPLDIDNIPFDATPAAFSAALTAADAARFPAGTVNVDRTSGADYENGFTWTISFLADHPNTHAGDVPLFSMKAAPTVTHTTHPVTNEDTKSEVTVTETRTGTTKEVKTITVTPLTTPVAADSTFQLTYNGLQTGAIEMYPAPAGCTGSSCCSGANREKQTITTSTADTTAVGGDYTVSTLTTFALSYGGETTVDIYAHDQGSGGCAAQATAIENALEGLSV</sequence>
<accession>A0A9W7L8A0</accession>
<feature type="non-terminal residue" evidence="2">
    <location>
        <position position="1"/>
    </location>
</feature>
<feature type="chain" id="PRO_5040727262" evidence="1">
    <location>
        <begin position="21"/>
        <end position="547"/>
    </location>
</feature>
<gene>
    <name evidence="2" type="ORF">TrCOL_g6641</name>
</gene>
<keyword evidence="3" id="KW-1185">Reference proteome</keyword>
<comment type="caution">
    <text evidence="2">The sequence shown here is derived from an EMBL/GenBank/DDBJ whole genome shotgun (WGS) entry which is preliminary data.</text>
</comment>
<dbReference type="EMBL" id="BRYA01001133">
    <property type="protein sequence ID" value="GMI39449.1"/>
    <property type="molecule type" value="Genomic_DNA"/>
</dbReference>
<dbReference type="Proteomes" id="UP001165065">
    <property type="component" value="Unassembled WGS sequence"/>
</dbReference>
<dbReference type="AlphaFoldDB" id="A0A9W7L8A0"/>
<feature type="signal peptide" evidence="1">
    <location>
        <begin position="1"/>
        <end position="20"/>
    </location>
</feature>